<keyword evidence="2" id="KW-0812">Transmembrane</keyword>
<feature type="transmembrane region" description="Helical" evidence="2">
    <location>
        <begin position="83"/>
        <end position="107"/>
    </location>
</feature>
<evidence type="ECO:0000313" key="3">
    <source>
        <dbReference type="EMBL" id="KAF5333270.1"/>
    </source>
</evidence>
<dbReference type="AlphaFoldDB" id="A0A8H5C199"/>
<comment type="caution">
    <text evidence="3">The sequence shown here is derived from an EMBL/GenBank/DDBJ whole genome shotgun (WGS) entry which is preliminary data.</text>
</comment>
<gene>
    <name evidence="3" type="ORF">D9611_002570</name>
</gene>
<organism evidence="3 4">
    <name type="scientific">Ephemerocybe angulata</name>
    <dbReference type="NCBI Taxonomy" id="980116"/>
    <lineage>
        <taxon>Eukaryota</taxon>
        <taxon>Fungi</taxon>
        <taxon>Dikarya</taxon>
        <taxon>Basidiomycota</taxon>
        <taxon>Agaricomycotina</taxon>
        <taxon>Agaricomycetes</taxon>
        <taxon>Agaricomycetidae</taxon>
        <taxon>Agaricales</taxon>
        <taxon>Agaricineae</taxon>
        <taxon>Psathyrellaceae</taxon>
        <taxon>Ephemerocybe</taxon>
    </lineage>
</organism>
<keyword evidence="2" id="KW-0472">Membrane</keyword>
<evidence type="ECO:0000313" key="4">
    <source>
        <dbReference type="Proteomes" id="UP000541558"/>
    </source>
</evidence>
<feature type="transmembrane region" description="Helical" evidence="2">
    <location>
        <begin position="37"/>
        <end position="63"/>
    </location>
</feature>
<protein>
    <submittedName>
        <fullName evidence="3">Uncharacterized protein</fullName>
    </submittedName>
</protein>
<keyword evidence="4" id="KW-1185">Reference proteome</keyword>
<keyword evidence="2" id="KW-1133">Transmembrane helix</keyword>
<dbReference type="Pfam" id="PF16944">
    <property type="entry name" value="KCH"/>
    <property type="match status" value="1"/>
</dbReference>
<dbReference type="GO" id="GO:0005886">
    <property type="term" value="C:plasma membrane"/>
    <property type="evidence" value="ECO:0007669"/>
    <property type="project" value="InterPro"/>
</dbReference>
<dbReference type="PANTHER" id="PTHR36424:SF1">
    <property type="entry name" value="LOW AFFINITY K(+) TRANSPORTER 1-RELATED"/>
    <property type="match status" value="1"/>
</dbReference>
<evidence type="ECO:0000256" key="1">
    <source>
        <dbReference type="SAM" id="MobiDB-lite"/>
    </source>
</evidence>
<dbReference type="OrthoDB" id="2128042at2759"/>
<proteinExistence type="predicted"/>
<evidence type="ECO:0000256" key="2">
    <source>
        <dbReference type="SAM" id="Phobius"/>
    </source>
</evidence>
<feature type="region of interest" description="Disordered" evidence="1">
    <location>
        <begin position="383"/>
        <end position="440"/>
    </location>
</feature>
<reference evidence="3 4" key="1">
    <citation type="journal article" date="2020" name="ISME J.">
        <title>Uncovering the hidden diversity of litter-decomposition mechanisms in mushroom-forming fungi.</title>
        <authorList>
            <person name="Floudas D."/>
            <person name="Bentzer J."/>
            <person name="Ahren D."/>
            <person name="Johansson T."/>
            <person name="Persson P."/>
            <person name="Tunlid A."/>
        </authorList>
    </citation>
    <scope>NUCLEOTIDE SEQUENCE [LARGE SCALE GENOMIC DNA]</scope>
    <source>
        <strain evidence="3 4">CBS 175.51</strain>
    </source>
</reference>
<dbReference type="EMBL" id="JAACJK010000109">
    <property type="protein sequence ID" value="KAF5333270.1"/>
    <property type="molecule type" value="Genomic_DNA"/>
</dbReference>
<accession>A0A8H5C199</accession>
<dbReference type="InterPro" id="IPR031606">
    <property type="entry name" value="Kch1/2"/>
</dbReference>
<name>A0A8H5C199_9AGAR</name>
<feature type="transmembrane region" description="Helical" evidence="2">
    <location>
        <begin position="215"/>
        <end position="246"/>
    </location>
</feature>
<sequence length="477" mass="54602">MCGGPKSKWKKEAVPEYEFDYMNIWDFRNNSRMTKAWYIWAYFNVFKSIGTYIADIIGAITMLASSKWSDEVVERCMNTPGCFVIRFSIGKWIFSGSVLLSFVLLFFEWRKSRGIIISRNVALTFTNEIANTYYSIRSYDHFCFFEHLQDSTTKMDDLSFMVFFTFQGSVRLLLSEAPRQVINAVMLHALWFLRIKGKGNIFHKFFSGYGKTTTLLTVTASFSVLVCASSLLLLLFAVVCYVPLYFFKVRGNLTNYVCHRVNKRILEVVKRGARQRALNSVKLQKAAISDPVKNRITDKAGKPIPQPTLPKFSLDVVLDEEIDLAALKARLRKEGTESFETEKEDDGGEKVDNDDIELVLECPSPIESTDNESVDSFEITIIPPDSPPLPEEDAPSQYHANDLLSGTRKKTRHRKHKRRRSSPEKEVETPTPEITVPRIARRRLGRMPSLEVDEVSDTIDYYLPEARAPLETDRSPV</sequence>
<dbReference type="PANTHER" id="PTHR36424">
    <property type="entry name" value="PHEROMONE-REGULATED MEMBRANE PROTEIN 6"/>
    <property type="match status" value="1"/>
</dbReference>
<feature type="compositionally biased region" description="Basic residues" evidence="1">
    <location>
        <begin position="407"/>
        <end position="420"/>
    </location>
</feature>
<dbReference type="GO" id="GO:0015079">
    <property type="term" value="F:potassium ion transmembrane transporter activity"/>
    <property type="evidence" value="ECO:0007669"/>
    <property type="project" value="InterPro"/>
</dbReference>
<dbReference type="Proteomes" id="UP000541558">
    <property type="component" value="Unassembled WGS sequence"/>
</dbReference>